<proteinExistence type="predicted"/>
<feature type="compositionally biased region" description="Basic and acidic residues" evidence="1">
    <location>
        <begin position="68"/>
        <end position="78"/>
    </location>
</feature>
<organism evidence="2">
    <name type="scientific">uncultured Gemmatimonadota bacterium</name>
    <dbReference type="NCBI Taxonomy" id="203437"/>
    <lineage>
        <taxon>Bacteria</taxon>
        <taxon>Pseudomonadati</taxon>
        <taxon>Gemmatimonadota</taxon>
        <taxon>environmental samples</taxon>
    </lineage>
</organism>
<protein>
    <submittedName>
        <fullName evidence="2">Uncharacterized protein</fullName>
    </submittedName>
</protein>
<name>A0A6J4KRJ4_9BACT</name>
<sequence length="137" mass="15000">EHLAGVPGRRSQRVAGREAERAGDLRPHHGGGLPRRSPAPRLRLPRADGVRRCGALLSRARAPGGAGRRGDVRGGRRDHGPRHPAGRVRHRQPGVRDGRRAVPARGDVPLHREHRRRRGARDAVPGAVGRERSHDEL</sequence>
<gene>
    <name evidence="2" type="ORF">AVDCRST_MAG68-1520</name>
</gene>
<feature type="compositionally biased region" description="Basic and acidic residues" evidence="1">
    <location>
        <begin position="15"/>
        <end position="27"/>
    </location>
</feature>
<feature type="non-terminal residue" evidence="2">
    <location>
        <position position="137"/>
    </location>
</feature>
<evidence type="ECO:0000256" key="1">
    <source>
        <dbReference type="SAM" id="MobiDB-lite"/>
    </source>
</evidence>
<dbReference type="AlphaFoldDB" id="A0A6J4KRJ4"/>
<accession>A0A6J4KRJ4</accession>
<dbReference type="EMBL" id="CADCTW010000080">
    <property type="protein sequence ID" value="CAA9313565.1"/>
    <property type="molecule type" value="Genomic_DNA"/>
</dbReference>
<feature type="compositionally biased region" description="Basic residues" evidence="1">
    <location>
        <begin position="79"/>
        <end position="93"/>
    </location>
</feature>
<reference evidence="2" key="1">
    <citation type="submission" date="2020-02" db="EMBL/GenBank/DDBJ databases">
        <authorList>
            <person name="Meier V. D."/>
        </authorList>
    </citation>
    <scope>NUCLEOTIDE SEQUENCE</scope>
    <source>
        <strain evidence="2">AVDCRST_MAG68</strain>
    </source>
</reference>
<feature type="region of interest" description="Disordered" evidence="1">
    <location>
        <begin position="1"/>
        <end position="137"/>
    </location>
</feature>
<evidence type="ECO:0000313" key="2">
    <source>
        <dbReference type="EMBL" id="CAA9313565.1"/>
    </source>
</evidence>
<feature type="non-terminal residue" evidence="2">
    <location>
        <position position="1"/>
    </location>
</feature>